<dbReference type="EMBL" id="VTWU01000002">
    <property type="protein sequence ID" value="KAA9338674.1"/>
    <property type="molecule type" value="Genomic_DNA"/>
</dbReference>
<dbReference type="RefSeq" id="WP_151078219.1">
    <property type="nucleotide sequence ID" value="NZ_CP047647.1"/>
</dbReference>
<dbReference type="AlphaFoldDB" id="A0A7L5A1L6"/>
<name>A0A7L5A1L6_9BACT</name>
<accession>A0A7L5A1L6</accession>
<sequence length="82" mass="9069">MTADQAAAILRKAPHFDHCDELGRYEYRGTGSLAGMPDAELQRAEYGLYYCDYSRSRASLEVLGYVLSRCADFGPVTLQAAD</sequence>
<evidence type="ECO:0000313" key="1">
    <source>
        <dbReference type="EMBL" id="KAA9338674.1"/>
    </source>
</evidence>
<comment type="caution">
    <text evidence="1">The sequence shown here is derived from an EMBL/GenBank/DDBJ whole genome shotgun (WGS) entry which is preliminary data.</text>
</comment>
<evidence type="ECO:0000313" key="2">
    <source>
        <dbReference type="Proteomes" id="UP000326380"/>
    </source>
</evidence>
<gene>
    <name evidence="1" type="ORF">F0P96_07570</name>
</gene>
<organism evidence="1 2">
    <name type="scientific">Hymenobacter busanensis</name>
    <dbReference type="NCBI Taxonomy" id="2607656"/>
    <lineage>
        <taxon>Bacteria</taxon>
        <taxon>Pseudomonadati</taxon>
        <taxon>Bacteroidota</taxon>
        <taxon>Cytophagia</taxon>
        <taxon>Cytophagales</taxon>
        <taxon>Hymenobacteraceae</taxon>
        <taxon>Hymenobacter</taxon>
    </lineage>
</organism>
<keyword evidence="2" id="KW-1185">Reference proteome</keyword>
<reference evidence="1 2" key="1">
    <citation type="submission" date="2019-09" db="EMBL/GenBank/DDBJ databases">
        <title>Genome sequence of Hymenobacter sp. M3.</title>
        <authorList>
            <person name="Srinivasan S."/>
        </authorList>
    </citation>
    <scope>NUCLEOTIDE SEQUENCE [LARGE SCALE GENOMIC DNA]</scope>
    <source>
        <strain evidence="1 2">M3</strain>
    </source>
</reference>
<protein>
    <submittedName>
        <fullName evidence="1">Uncharacterized protein</fullName>
    </submittedName>
</protein>
<proteinExistence type="predicted"/>
<dbReference type="Proteomes" id="UP000326380">
    <property type="component" value="Unassembled WGS sequence"/>
</dbReference>